<dbReference type="PANTHER" id="PTHR36173:SF2">
    <property type="entry name" value="RIBONUCLEASE VAPC16"/>
    <property type="match status" value="1"/>
</dbReference>
<reference evidence="2" key="1">
    <citation type="journal article" date="2014" name="Int. J. Syst. Evol. Microbiol.">
        <title>Complete genome sequence of Corynebacterium casei LMG S-19264T (=DSM 44701T), isolated from a smear-ripened cheese.</title>
        <authorList>
            <consortium name="US DOE Joint Genome Institute (JGI-PGF)"/>
            <person name="Walter F."/>
            <person name="Albersmeier A."/>
            <person name="Kalinowski J."/>
            <person name="Ruckert C."/>
        </authorList>
    </citation>
    <scope>NUCLEOTIDE SEQUENCE</scope>
    <source>
        <strain evidence="2">CGMCC 1.15493</strain>
    </source>
</reference>
<dbReference type="Pfam" id="PF01850">
    <property type="entry name" value="PIN"/>
    <property type="match status" value="1"/>
</dbReference>
<evidence type="ECO:0000313" key="3">
    <source>
        <dbReference type="Proteomes" id="UP000613160"/>
    </source>
</evidence>
<proteinExistence type="predicted"/>
<evidence type="ECO:0000313" key="2">
    <source>
        <dbReference type="EMBL" id="GGD28379.1"/>
    </source>
</evidence>
<dbReference type="EMBL" id="BMJJ01000008">
    <property type="protein sequence ID" value="GGD28379.1"/>
    <property type="molecule type" value="Genomic_DNA"/>
</dbReference>
<dbReference type="InterPro" id="IPR052919">
    <property type="entry name" value="TA_system_RNase"/>
</dbReference>
<dbReference type="PANTHER" id="PTHR36173">
    <property type="entry name" value="RIBONUCLEASE VAPC16-RELATED"/>
    <property type="match status" value="1"/>
</dbReference>
<organism evidence="2 3">
    <name type="scientific">Aureimonas glaciei</name>
    <dbReference type="NCBI Taxonomy" id="1776957"/>
    <lineage>
        <taxon>Bacteria</taxon>
        <taxon>Pseudomonadati</taxon>
        <taxon>Pseudomonadota</taxon>
        <taxon>Alphaproteobacteria</taxon>
        <taxon>Hyphomicrobiales</taxon>
        <taxon>Aurantimonadaceae</taxon>
        <taxon>Aureimonas</taxon>
    </lineage>
</organism>
<evidence type="ECO:0000259" key="1">
    <source>
        <dbReference type="Pfam" id="PF01850"/>
    </source>
</evidence>
<dbReference type="SUPFAM" id="SSF88723">
    <property type="entry name" value="PIN domain-like"/>
    <property type="match status" value="1"/>
</dbReference>
<dbReference type="AlphaFoldDB" id="A0A916Y2S3"/>
<dbReference type="RefSeq" id="WP_188852992.1">
    <property type="nucleotide sequence ID" value="NZ_BMJJ01000008.1"/>
</dbReference>
<keyword evidence="3" id="KW-1185">Reference proteome</keyword>
<dbReference type="InterPro" id="IPR041705">
    <property type="entry name" value="PIN_Sll0205"/>
</dbReference>
<gene>
    <name evidence="2" type="ORF">GCM10011335_34450</name>
</gene>
<dbReference type="Gene3D" id="3.40.50.1010">
    <property type="entry name" value="5'-nuclease"/>
    <property type="match status" value="1"/>
</dbReference>
<dbReference type="Proteomes" id="UP000613160">
    <property type="component" value="Unassembled WGS sequence"/>
</dbReference>
<name>A0A916Y2S3_9HYPH</name>
<dbReference type="InterPro" id="IPR029060">
    <property type="entry name" value="PIN-like_dom_sf"/>
</dbReference>
<sequence>MRLLIDTHILLWALLEPNRIQDRTRQLLVDRNNVVYFSAASIWELTIKASMGRTNLQATPKQVLAAALAADFVELPILAAVTLRVDDLPLHHRDPFDRLLLAQAIEMSAKFCTVDRVLRRYGDLVDLA</sequence>
<dbReference type="InterPro" id="IPR002716">
    <property type="entry name" value="PIN_dom"/>
</dbReference>
<accession>A0A916Y2S3</accession>
<comment type="caution">
    <text evidence="2">The sequence shown here is derived from an EMBL/GenBank/DDBJ whole genome shotgun (WGS) entry which is preliminary data.</text>
</comment>
<dbReference type="CDD" id="cd09872">
    <property type="entry name" value="PIN_Sll0205-like"/>
    <property type="match status" value="1"/>
</dbReference>
<feature type="domain" description="PIN" evidence="1">
    <location>
        <begin position="4"/>
        <end position="122"/>
    </location>
</feature>
<reference evidence="2" key="2">
    <citation type="submission" date="2020-09" db="EMBL/GenBank/DDBJ databases">
        <authorList>
            <person name="Sun Q."/>
            <person name="Zhou Y."/>
        </authorList>
    </citation>
    <scope>NUCLEOTIDE SEQUENCE</scope>
    <source>
        <strain evidence="2">CGMCC 1.15493</strain>
    </source>
</reference>
<protein>
    <submittedName>
        <fullName evidence="2">Twitching motility protein PilT</fullName>
    </submittedName>
</protein>